<dbReference type="Pfam" id="PF19916">
    <property type="entry name" value="VMAP-M0"/>
    <property type="match status" value="1"/>
</dbReference>
<evidence type="ECO:0000259" key="1">
    <source>
        <dbReference type="Pfam" id="PF19916"/>
    </source>
</evidence>
<dbReference type="AlphaFoldDB" id="A0A5P2CX86"/>
<dbReference type="InterPro" id="IPR045450">
    <property type="entry name" value="VMAP_C"/>
</dbReference>
<dbReference type="Pfam" id="PF20028">
    <property type="entry name" value="VMAP-C"/>
    <property type="match status" value="1"/>
</dbReference>
<name>A0A5P2CX86_STRVZ</name>
<dbReference type="InterPro" id="IPR045555">
    <property type="entry name" value="VMAP-M0"/>
</dbReference>
<evidence type="ECO:0000313" key="5">
    <source>
        <dbReference type="Proteomes" id="UP000325211"/>
    </source>
</evidence>
<evidence type="ECO:0000313" key="4">
    <source>
        <dbReference type="EMBL" id="QES47516.1"/>
    </source>
</evidence>
<protein>
    <submittedName>
        <fullName evidence="4">Uncharacterized protein</fullName>
    </submittedName>
</protein>
<feature type="domain" description="vWA-MoxR associated protein C-terminal" evidence="3">
    <location>
        <begin position="259"/>
        <end position="497"/>
    </location>
</feature>
<proteinExistence type="predicted"/>
<dbReference type="RefSeq" id="WP_150206625.1">
    <property type="nucleotide sequence ID" value="NZ_CP029190.1"/>
</dbReference>
<feature type="domain" description="vWA-MoxR associated protein middle region 0" evidence="1">
    <location>
        <begin position="125"/>
        <end position="227"/>
    </location>
</feature>
<dbReference type="InterPro" id="IPR045431">
    <property type="entry name" value="EAD2"/>
</dbReference>
<dbReference type="OrthoDB" id="3867284at2"/>
<organism evidence="4 5">
    <name type="scientific">Streptomyces venezuelae</name>
    <dbReference type="NCBI Taxonomy" id="54571"/>
    <lineage>
        <taxon>Bacteria</taxon>
        <taxon>Bacillati</taxon>
        <taxon>Actinomycetota</taxon>
        <taxon>Actinomycetes</taxon>
        <taxon>Kitasatosporales</taxon>
        <taxon>Streptomycetaceae</taxon>
        <taxon>Streptomyces</taxon>
    </lineage>
</organism>
<accession>A0A5P2CX86</accession>
<evidence type="ECO:0000259" key="2">
    <source>
        <dbReference type="Pfam" id="PF19956"/>
    </source>
</evidence>
<reference evidence="4 5" key="1">
    <citation type="submission" date="2018-05" db="EMBL/GenBank/DDBJ databases">
        <title>Streptomyces venezuelae.</title>
        <authorList>
            <person name="Kim W."/>
            <person name="Lee N."/>
            <person name="Cho B.-K."/>
        </authorList>
    </citation>
    <scope>NUCLEOTIDE SEQUENCE [LARGE SCALE GENOMIC DNA]</scope>
    <source>
        <strain evidence="4 5">ATCC 21782</strain>
    </source>
</reference>
<gene>
    <name evidence="4" type="ORF">DEJ50_06425</name>
</gene>
<dbReference type="Proteomes" id="UP000325211">
    <property type="component" value="Chromosome"/>
</dbReference>
<dbReference type="Pfam" id="PF19956">
    <property type="entry name" value="EAD2"/>
    <property type="match status" value="1"/>
</dbReference>
<evidence type="ECO:0000259" key="3">
    <source>
        <dbReference type="Pfam" id="PF20028"/>
    </source>
</evidence>
<sequence length="508" mass="56439">MSAPRLPPPTVQLHLVLVEQLCELDCVRDPGQRVMFGQSVGDYLGSPVDLPGRDARSDTVALVQTVLRRQDVTAGLETGVDTGLEAVLYAVGLHEGSDIAGRMRQRLLSVWPPEPGPALRLFGAFEDKDVNAARALLAGHPGLDRNRLHDRLAHELRQDLPRHLTPVDLFEHLVESNAQADGLPPAVIMLEFTALLTPRESDRRRLREWCDTWSAGAGAREALLERRKRIETASVPDPDFPRCLIVMVDPAEDGSPDIWVRHWVNQEAGYWAPVPGAMERATLKTLAAAVERAVRRGEAFWADADSTGEDTSPIHVEFVLPFTMLNEDMAGLGRATDGSDAVPIGLRYFVHLRSLERLRARDPAQLRRWRVRWQALKAAAAARPHGWTAEDHRTGLRIWRNKLVADQQLTAVTFDAPAREGQALEPLKAAIAEGVGVALWDRRDPSSQQFTAPLTMLLGYPTTQLPATIHRLRTKAETEEDGPQLPGRYVAFLYDSPFRLIDCEEIPA</sequence>
<dbReference type="EMBL" id="CP029190">
    <property type="protein sequence ID" value="QES47516.1"/>
    <property type="molecule type" value="Genomic_DNA"/>
</dbReference>
<feature type="domain" description="Effector-associated" evidence="2">
    <location>
        <begin position="18"/>
        <end position="96"/>
    </location>
</feature>